<feature type="active site" description="Charge relay system" evidence="4">
    <location>
        <position position="483"/>
    </location>
</feature>
<dbReference type="InterPro" id="IPR036852">
    <property type="entry name" value="Peptidase_S8/S53_dom_sf"/>
</dbReference>
<comment type="similarity">
    <text evidence="4">Belongs to the peptidase S8 family.</text>
</comment>
<reference evidence="6 7" key="1">
    <citation type="journal article" date="2018" name="PLoS Pathog.">
        <title>Evolution of structural diversity of trichothecenes, a family of toxins produced by plant pathogenic and entomopathogenic fungi.</title>
        <authorList>
            <person name="Proctor R.H."/>
            <person name="McCormick S.P."/>
            <person name="Kim H.S."/>
            <person name="Cardoza R.E."/>
            <person name="Stanley A.M."/>
            <person name="Lindo L."/>
            <person name="Kelly A."/>
            <person name="Brown D.W."/>
            <person name="Lee T."/>
            <person name="Vaughan M.M."/>
            <person name="Alexander N.J."/>
            <person name="Busman M."/>
            <person name="Gutierrez S."/>
        </authorList>
    </citation>
    <scope>NUCLEOTIDE SEQUENCE [LARGE SCALE GENOMIC DNA]</scope>
    <source>
        <strain evidence="6 7">NRRL 3299</strain>
    </source>
</reference>
<dbReference type="AlphaFoldDB" id="A0A395RR50"/>
<dbReference type="PROSITE" id="PS00138">
    <property type="entry name" value="SUBTILASE_SER"/>
    <property type="match status" value="1"/>
</dbReference>
<evidence type="ECO:0000313" key="6">
    <source>
        <dbReference type="EMBL" id="RGP62606.1"/>
    </source>
</evidence>
<evidence type="ECO:0000313" key="7">
    <source>
        <dbReference type="Proteomes" id="UP000266152"/>
    </source>
</evidence>
<keyword evidence="1 4" id="KW-0645">Protease</keyword>
<keyword evidence="7" id="KW-1185">Reference proteome</keyword>
<dbReference type="Gene3D" id="3.40.50.200">
    <property type="entry name" value="Peptidase S8/S53 domain"/>
    <property type="match status" value="1"/>
</dbReference>
<dbReference type="GO" id="GO:0006508">
    <property type="term" value="P:proteolysis"/>
    <property type="evidence" value="ECO:0007669"/>
    <property type="project" value="UniProtKB-KW"/>
</dbReference>
<evidence type="ECO:0000256" key="1">
    <source>
        <dbReference type="ARBA" id="ARBA00022670"/>
    </source>
</evidence>
<dbReference type="InterPro" id="IPR015500">
    <property type="entry name" value="Peptidase_S8_subtilisin-rel"/>
</dbReference>
<evidence type="ECO:0000259" key="5">
    <source>
        <dbReference type="Pfam" id="PF00082"/>
    </source>
</evidence>
<protein>
    <submittedName>
        <fullName evidence="6">Peptidase s8 and s53</fullName>
    </submittedName>
</protein>
<dbReference type="CDD" id="cd04842">
    <property type="entry name" value="Peptidases_S8_Kp43_protease"/>
    <property type="match status" value="1"/>
</dbReference>
<gene>
    <name evidence="6" type="ORF">FSPOR_9185</name>
</gene>
<dbReference type="PRINTS" id="PR00723">
    <property type="entry name" value="SUBTILISIN"/>
</dbReference>
<sequence length="688" mass="75252">MANITINGNTININELPAKLPQTAAKTNFILIQTYNRDLSATEKLELSKLGVNIQEYVAQFTYLCRYEKEDLEPIREKDYVKSVTIYLRELKSTISLKDMVEREADRKFYRVDCILHETPNITAEKLAPEIAQKAGVDVTKLAISPVRIRLIVHQDKLEALAKLDSISRIEEVRPDEVFNDLARGTLNADILALSTSYEGNGQKVCVADTGFDQGKMVDELGIQVHPAFIGRVERLDSLWLGDDSKDTAGHGTHVCASICGNGLYKNGNVRVRGVAPGATLMVQSIAQVSKDPNKGAIEVPMDLGLQLFSTPYKLGFRIHSNSWGKVWDAKTGQLGYEGQAWDIDKFIFEKQDFVVLVAAGNNAEKAKSKSNHIGAAGSAFNCITVGASGTTRPNNDYGFDSELGAKPMTRINDTAKFSSRGPTKPSRDINGNEYAGRIKPDVVAPGVAILSAASRAMAKDSRNRVMYGRTGDDDWTFMSGTSMSTPLVAGCVALLREALQEHGKKYPSAALIKALLINGAVNYSEQLGLGLGYDYDQGFGRVDIDSSISMVKLSSFVDGGKLFEDTPYDVAPLRQVLEEERRWGSPLITVPAGRNRLTVTLTYPDKPAQSGLMQNDINLIVLSGGAERHGNMGKGSGFDHINNVEKIIWENVPGDTFKIVVSIWNNLDAKAPASFAVAWDIRPLARL</sequence>
<evidence type="ECO:0000256" key="3">
    <source>
        <dbReference type="ARBA" id="ARBA00022825"/>
    </source>
</evidence>
<dbReference type="PROSITE" id="PS51892">
    <property type="entry name" value="SUBTILASE"/>
    <property type="match status" value="1"/>
</dbReference>
<dbReference type="PANTHER" id="PTHR43399:SF5">
    <property type="entry name" value="PEPTIDASE S8 FAMILY WITH PROTEASE-ASSOCIATED DOMAIN"/>
    <property type="match status" value="1"/>
</dbReference>
<dbReference type="SUPFAM" id="SSF49785">
    <property type="entry name" value="Galactose-binding domain-like"/>
    <property type="match status" value="1"/>
</dbReference>
<accession>A0A395RR50</accession>
<proteinExistence type="inferred from homology"/>
<dbReference type="InterPro" id="IPR023828">
    <property type="entry name" value="Peptidase_S8_Ser-AS"/>
</dbReference>
<dbReference type="Gene3D" id="2.60.120.380">
    <property type="match status" value="1"/>
</dbReference>
<feature type="active site" description="Charge relay system" evidence="4">
    <location>
        <position position="251"/>
    </location>
</feature>
<dbReference type="Proteomes" id="UP000266152">
    <property type="component" value="Unassembled WGS sequence"/>
</dbReference>
<feature type="active site" description="Charge relay system" evidence="4">
    <location>
        <position position="209"/>
    </location>
</feature>
<dbReference type="GO" id="GO:0004252">
    <property type="term" value="F:serine-type endopeptidase activity"/>
    <property type="evidence" value="ECO:0007669"/>
    <property type="project" value="UniProtKB-UniRule"/>
</dbReference>
<dbReference type="InterPro" id="IPR000209">
    <property type="entry name" value="Peptidase_S8/S53_dom"/>
</dbReference>
<feature type="domain" description="Peptidase S8/S53" evidence="5">
    <location>
        <begin position="200"/>
        <end position="540"/>
    </location>
</feature>
<organism evidence="6 7">
    <name type="scientific">Fusarium sporotrichioides</name>
    <dbReference type="NCBI Taxonomy" id="5514"/>
    <lineage>
        <taxon>Eukaryota</taxon>
        <taxon>Fungi</taxon>
        <taxon>Dikarya</taxon>
        <taxon>Ascomycota</taxon>
        <taxon>Pezizomycotina</taxon>
        <taxon>Sordariomycetes</taxon>
        <taxon>Hypocreomycetidae</taxon>
        <taxon>Hypocreales</taxon>
        <taxon>Nectriaceae</taxon>
        <taxon>Fusarium</taxon>
    </lineage>
</organism>
<dbReference type="Pfam" id="PF00082">
    <property type="entry name" value="Peptidase_S8"/>
    <property type="match status" value="1"/>
</dbReference>
<keyword evidence="2 4" id="KW-0378">Hydrolase</keyword>
<keyword evidence="3 4" id="KW-0720">Serine protease</keyword>
<comment type="caution">
    <text evidence="6">The sequence shown here is derived from an EMBL/GenBank/DDBJ whole genome shotgun (WGS) entry which is preliminary data.</text>
</comment>
<dbReference type="InterPro" id="IPR034058">
    <property type="entry name" value="TagA/B/C/D_pept_dom"/>
</dbReference>
<dbReference type="InterPro" id="IPR051048">
    <property type="entry name" value="Peptidase_S8/S53_subtilisin"/>
</dbReference>
<evidence type="ECO:0000256" key="2">
    <source>
        <dbReference type="ARBA" id="ARBA00022801"/>
    </source>
</evidence>
<dbReference type="SUPFAM" id="SSF52743">
    <property type="entry name" value="Subtilisin-like"/>
    <property type="match status" value="1"/>
</dbReference>
<dbReference type="EMBL" id="PXOF01000144">
    <property type="protein sequence ID" value="RGP62606.1"/>
    <property type="molecule type" value="Genomic_DNA"/>
</dbReference>
<dbReference type="PANTHER" id="PTHR43399">
    <property type="entry name" value="SUBTILISIN-RELATED"/>
    <property type="match status" value="1"/>
</dbReference>
<dbReference type="InterPro" id="IPR008979">
    <property type="entry name" value="Galactose-bd-like_sf"/>
</dbReference>
<name>A0A395RR50_FUSSP</name>
<evidence type="ECO:0000256" key="4">
    <source>
        <dbReference type="PROSITE-ProRule" id="PRU01240"/>
    </source>
</evidence>
<dbReference type="STRING" id="5514.A0A395RR50"/>